<dbReference type="PROSITE" id="PS00028">
    <property type="entry name" value="ZINC_FINGER_C2H2_1"/>
    <property type="match status" value="4"/>
</dbReference>
<evidence type="ECO:0000256" key="2">
    <source>
        <dbReference type="ARBA" id="ARBA00022723"/>
    </source>
</evidence>
<evidence type="ECO:0000313" key="10">
    <source>
        <dbReference type="Proteomes" id="UP000326759"/>
    </source>
</evidence>
<feature type="domain" description="C2H2-type" evidence="8">
    <location>
        <begin position="370"/>
        <end position="397"/>
    </location>
</feature>
<evidence type="ECO:0000259" key="8">
    <source>
        <dbReference type="PROSITE" id="PS50157"/>
    </source>
</evidence>
<keyword evidence="3" id="KW-0677">Repeat</keyword>
<keyword evidence="4 7" id="KW-0863">Zinc-finger</keyword>
<dbReference type="Proteomes" id="UP000326759">
    <property type="component" value="Unassembled WGS sequence"/>
</dbReference>
<dbReference type="GO" id="GO:0008270">
    <property type="term" value="F:zinc ion binding"/>
    <property type="evidence" value="ECO:0007669"/>
    <property type="project" value="UniProtKB-KW"/>
</dbReference>
<dbReference type="EMBL" id="SEYY01008938">
    <property type="protein sequence ID" value="KAB7501963.1"/>
    <property type="molecule type" value="Genomic_DNA"/>
</dbReference>
<dbReference type="GO" id="GO:0005634">
    <property type="term" value="C:nucleus"/>
    <property type="evidence" value="ECO:0007669"/>
    <property type="project" value="UniProtKB-SubCell"/>
</dbReference>
<dbReference type="FunFam" id="3.30.160.60:FF:000100">
    <property type="entry name" value="Zinc finger 45-like"/>
    <property type="match status" value="1"/>
</dbReference>
<name>A0A5N5T5R3_9CRUS</name>
<evidence type="ECO:0000256" key="1">
    <source>
        <dbReference type="ARBA" id="ARBA00004123"/>
    </source>
</evidence>
<protein>
    <submittedName>
        <fullName evidence="9">Zinc finger and BTB domain-containing protein 48</fullName>
    </submittedName>
</protein>
<dbReference type="SMART" id="SM00355">
    <property type="entry name" value="ZnF_C2H2"/>
    <property type="match status" value="4"/>
</dbReference>
<feature type="domain" description="C2H2-type" evidence="8">
    <location>
        <begin position="422"/>
        <end position="449"/>
    </location>
</feature>
<evidence type="ECO:0000313" key="9">
    <source>
        <dbReference type="EMBL" id="KAB7501963.1"/>
    </source>
</evidence>
<dbReference type="AlphaFoldDB" id="A0A5N5T5R3"/>
<evidence type="ECO:0000256" key="7">
    <source>
        <dbReference type="PROSITE-ProRule" id="PRU00042"/>
    </source>
</evidence>
<comment type="subcellular location">
    <subcellularLocation>
        <location evidence="1">Nucleus</location>
    </subcellularLocation>
</comment>
<keyword evidence="10" id="KW-1185">Reference proteome</keyword>
<keyword evidence="6" id="KW-0539">Nucleus</keyword>
<evidence type="ECO:0000256" key="6">
    <source>
        <dbReference type="ARBA" id="ARBA00023242"/>
    </source>
</evidence>
<dbReference type="Gene3D" id="3.30.160.60">
    <property type="entry name" value="Classic Zinc Finger"/>
    <property type="match status" value="2"/>
</dbReference>
<sequence>MESLSLDIASVDEKDEQQMITLVDTSNLDGNDLVENSLPLVHHVLEPSDLSKDSSDKLYDSTHCLICNAQFGVSGRGAVHLFSDEVKTTSRLLELPIFLSSIIQRDLNSSNMHSTTICKKCYKFLDDIDSVESQLANMKQEITSKFFQTQVLIQHEKNLDELAKDECIYPESHISSDEKEYKITSRVRNKKKRGRGKKRTPAYVKLEVKEESDEPINFVDYVSADQNDALRALDEEGFGEIVKVIGNERTENSNSKSDFIDIFEVDGLDLNNEDSTLQIGGVVLPTVCNGFANKELFSNNSNSLPGFKINKYRCRFCQITISSFSEMQNHLLQFHGNRLFECEVCEERCESQTQLLEHLEQHLLSGEKPFSCNLCSRRYALPRQLKEHLRHHLSKTIPCYHCSKRFKTENFPSRAYEYAYGYECTLCGVGFMRKPQLMGHIQQHERTENIEAYIKVNSSSVVDAEISESRAMQSPTLALKIDEEQSIDNNLDHIQLVRNSVEVEAVDISRQIQLSDDVPHYVIHKAGDKSDESVDHFLASLRGQVVEVRAEDLERYTELTADQISHMAQVAAQVVVTQGNAGTGTQLSQDTPDFRLFQIQLDDDTKGPHRQTDTAILSTGSPLVVAQSKIATNTTTLSSKQNFTFKKNSSQTINNSTSNNTCEDSNCSTSIRQNRNWVRSSTDFVDNS</sequence>
<dbReference type="OrthoDB" id="427030at2759"/>
<dbReference type="InterPro" id="IPR050888">
    <property type="entry name" value="ZnF_C2H2-type_TF"/>
</dbReference>
<dbReference type="PANTHER" id="PTHR24406">
    <property type="entry name" value="TRANSCRIPTIONAL REPRESSOR CTCFL-RELATED"/>
    <property type="match status" value="1"/>
</dbReference>
<dbReference type="InterPro" id="IPR036236">
    <property type="entry name" value="Znf_C2H2_sf"/>
</dbReference>
<keyword evidence="2" id="KW-0479">Metal-binding</keyword>
<gene>
    <name evidence="9" type="ORF">Anas_10939</name>
</gene>
<evidence type="ECO:0000256" key="3">
    <source>
        <dbReference type="ARBA" id="ARBA00022737"/>
    </source>
</evidence>
<feature type="domain" description="C2H2-type" evidence="8">
    <location>
        <begin position="340"/>
        <end position="369"/>
    </location>
</feature>
<accession>A0A5N5T5R3</accession>
<evidence type="ECO:0000256" key="4">
    <source>
        <dbReference type="ARBA" id="ARBA00022771"/>
    </source>
</evidence>
<dbReference type="SUPFAM" id="SSF57667">
    <property type="entry name" value="beta-beta-alpha zinc fingers"/>
    <property type="match status" value="3"/>
</dbReference>
<dbReference type="Pfam" id="PF12874">
    <property type="entry name" value="zf-met"/>
    <property type="match status" value="1"/>
</dbReference>
<dbReference type="PROSITE" id="PS50157">
    <property type="entry name" value="ZINC_FINGER_C2H2_2"/>
    <property type="match status" value="3"/>
</dbReference>
<comment type="caution">
    <text evidence="9">The sequence shown here is derived from an EMBL/GenBank/DDBJ whole genome shotgun (WGS) entry which is preliminary data.</text>
</comment>
<evidence type="ECO:0000256" key="5">
    <source>
        <dbReference type="ARBA" id="ARBA00022833"/>
    </source>
</evidence>
<organism evidence="9 10">
    <name type="scientific">Armadillidium nasatum</name>
    <dbReference type="NCBI Taxonomy" id="96803"/>
    <lineage>
        <taxon>Eukaryota</taxon>
        <taxon>Metazoa</taxon>
        <taxon>Ecdysozoa</taxon>
        <taxon>Arthropoda</taxon>
        <taxon>Crustacea</taxon>
        <taxon>Multicrustacea</taxon>
        <taxon>Malacostraca</taxon>
        <taxon>Eumalacostraca</taxon>
        <taxon>Peracarida</taxon>
        <taxon>Isopoda</taxon>
        <taxon>Oniscidea</taxon>
        <taxon>Crinocheta</taxon>
        <taxon>Armadillidiidae</taxon>
        <taxon>Armadillidium</taxon>
    </lineage>
</organism>
<dbReference type="InterPro" id="IPR013087">
    <property type="entry name" value="Znf_C2H2_type"/>
</dbReference>
<proteinExistence type="predicted"/>
<reference evidence="9 10" key="1">
    <citation type="journal article" date="2019" name="PLoS Biol.">
        <title>Sex chromosomes control vertical transmission of feminizing Wolbachia symbionts in an isopod.</title>
        <authorList>
            <person name="Becking T."/>
            <person name="Chebbi M.A."/>
            <person name="Giraud I."/>
            <person name="Moumen B."/>
            <person name="Laverre T."/>
            <person name="Caubet Y."/>
            <person name="Peccoud J."/>
            <person name="Gilbert C."/>
            <person name="Cordaux R."/>
        </authorList>
    </citation>
    <scope>NUCLEOTIDE SEQUENCE [LARGE SCALE GENOMIC DNA]</scope>
    <source>
        <strain evidence="9">ANa2</strain>
        <tissue evidence="9">Whole body excluding digestive tract and cuticle</tissue>
    </source>
</reference>
<keyword evidence="5" id="KW-0862">Zinc</keyword>